<dbReference type="OrthoDB" id="9815414at2"/>
<dbReference type="SUPFAM" id="SSF69318">
    <property type="entry name" value="Integrin alpha N-terminal domain"/>
    <property type="match status" value="3"/>
</dbReference>
<dbReference type="Pfam" id="PF05345">
    <property type="entry name" value="He_PIG"/>
    <property type="match status" value="1"/>
</dbReference>
<feature type="chain" id="PRO_5022240716" description="Insecticide toxin TcdB middle/N-terminal domain-containing protein" evidence="4">
    <location>
        <begin position="26"/>
        <end position="2706"/>
    </location>
</feature>
<evidence type="ECO:0000313" key="6">
    <source>
        <dbReference type="Proteomes" id="UP000317839"/>
    </source>
</evidence>
<keyword evidence="3" id="KW-0843">Virulence</keyword>
<dbReference type="PANTHER" id="PTHR32305:SF15">
    <property type="entry name" value="PROTEIN RHSA-RELATED"/>
    <property type="match status" value="1"/>
</dbReference>
<evidence type="ECO:0000256" key="3">
    <source>
        <dbReference type="ARBA" id="ARBA00023026"/>
    </source>
</evidence>
<organism evidence="5 6">
    <name type="scientific">Aliikangiella marina</name>
    <dbReference type="NCBI Taxonomy" id="1712262"/>
    <lineage>
        <taxon>Bacteria</taxon>
        <taxon>Pseudomonadati</taxon>
        <taxon>Pseudomonadota</taxon>
        <taxon>Gammaproteobacteria</taxon>
        <taxon>Oceanospirillales</taxon>
        <taxon>Pleioneaceae</taxon>
        <taxon>Aliikangiella</taxon>
    </lineage>
</organism>
<feature type="signal peptide" evidence="4">
    <location>
        <begin position="1"/>
        <end position="25"/>
    </location>
</feature>
<evidence type="ECO:0000256" key="1">
    <source>
        <dbReference type="ARBA" id="ARBA00004613"/>
    </source>
</evidence>
<dbReference type="InterPro" id="IPR003284">
    <property type="entry name" value="Sal_SpvB"/>
</dbReference>
<dbReference type="GO" id="GO:0005737">
    <property type="term" value="C:cytoplasm"/>
    <property type="evidence" value="ECO:0007669"/>
    <property type="project" value="InterPro"/>
</dbReference>
<evidence type="ECO:0000313" key="5">
    <source>
        <dbReference type="EMBL" id="TQV74916.1"/>
    </source>
</evidence>
<reference evidence="5 6" key="1">
    <citation type="submission" date="2019-06" db="EMBL/GenBank/DDBJ databases">
        <title>Draft genome of Aliikangiella marina GYP-15.</title>
        <authorList>
            <person name="Wang G."/>
        </authorList>
    </citation>
    <scope>NUCLEOTIDE SEQUENCE [LARGE SCALE GENOMIC DNA]</scope>
    <source>
        <strain evidence="5 6">GYP-15</strain>
    </source>
</reference>
<dbReference type="EMBL" id="VIKR01000002">
    <property type="protein sequence ID" value="TQV74916.1"/>
    <property type="molecule type" value="Genomic_DNA"/>
</dbReference>
<keyword evidence="6" id="KW-1185">Reference proteome</keyword>
<proteinExistence type="predicted"/>
<dbReference type="NCBIfam" id="TIGR03696">
    <property type="entry name" value="Rhs_assc_core"/>
    <property type="match status" value="1"/>
</dbReference>
<protein>
    <recommendedName>
        <fullName evidence="7">Insecticide toxin TcdB middle/N-terminal domain-containing protein</fullName>
    </recommendedName>
</protein>
<dbReference type="RefSeq" id="WP_142941534.1">
    <property type="nucleotide sequence ID" value="NZ_VIKR01000002.1"/>
</dbReference>
<dbReference type="Pfam" id="PF03534">
    <property type="entry name" value="SpvB"/>
    <property type="match status" value="1"/>
</dbReference>
<dbReference type="PANTHER" id="PTHR32305">
    <property type="match status" value="1"/>
</dbReference>
<dbReference type="GO" id="GO:0005576">
    <property type="term" value="C:extracellular region"/>
    <property type="evidence" value="ECO:0007669"/>
    <property type="project" value="UniProtKB-SubCell"/>
</dbReference>
<comment type="subcellular location">
    <subcellularLocation>
        <location evidence="1">Secreted</location>
    </subcellularLocation>
</comment>
<accession>A0A545TCK5</accession>
<dbReference type="GO" id="GO:0016020">
    <property type="term" value="C:membrane"/>
    <property type="evidence" value="ECO:0007669"/>
    <property type="project" value="InterPro"/>
</dbReference>
<dbReference type="Gene3D" id="2.180.10.10">
    <property type="entry name" value="RHS repeat-associated core"/>
    <property type="match status" value="3"/>
</dbReference>
<gene>
    <name evidence="5" type="ORF">FLL45_08120</name>
</gene>
<keyword evidence="4" id="KW-0732">Signal</keyword>
<dbReference type="Proteomes" id="UP000317839">
    <property type="component" value="Unassembled WGS sequence"/>
</dbReference>
<dbReference type="Gene3D" id="2.60.40.10">
    <property type="entry name" value="Immunoglobulins"/>
    <property type="match status" value="1"/>
</dbReference>
<dbReference type="Gene3D" id="2.130.10.130">
    <property type="entry name" value="Integrin alpha, N-terminal"/>
    <property type="match status" value="1"/>
</dbReference>
<dbReference type="GO" id="GO:0005509">
    <property type="term" value="F:calcium ion binding"/>
    <property type="evidence" value="ECO:0007669"/>
    <property type="project" value="InterPro"/>
</dbReference>
<dbReference type="InterPro" id="IPR022385">
    <property type="entry name" value="Rhs_assc_core"/>
</dbReference>
<dbReference type="InterPro" id="IPR028994">
    <property type="entry name" value="Integrin_alpha_N"/>
</dbReference>
<dbReference type="InterPro" id="IPR015919">
    <property type="entry name" value="Cadherin-like_sf"/>
</dbReference>
<evidence type="ECO:0000256" key="2">
    <source>
        <dbReference type="ARBA" id="ARBA00022525"/>
    </source>
</evidence>
<evidence type="ECO:0008006" key="7">
    <source>
        <dbReference type="Google" id="ProtNLM"/>
    </source>
</evidence>
<keyword evidence="2" id="KW-0964">Secreted</keyword>
<evidence type="ECO:0000256" key="4">
    <source>
        <dbReference type="SAM" id="SignalP"/>
    </source>
</evidence>
<sequence length="2706" mass="300844">MRTFKSYLLGILGSFGLALSNNALAAWEVNFTQPAACAIPQSTSTHQCSVTFAWSQEYDPETGPGSQSSYTLQVNSQVVGSGTSGNFTVALNPGQNTFNLVGHQSGSLYVKYEQYNEYSNSSSTHNTIYGDFNGDGIADRFLQAKSETGNNSLMPVALDDYLNPSYHREWTTTHPNVTAIQDWSEESYGVFVGNFTSSAGDEIILLGNKDIILLHGDIITPISVFPAVNNAIVSWNASGTASYTEFSFDANPADYIVHVGNLDSDSYDEIFLQAAKKGGTSYILDNNGSVIQTISNGYLNAEWSAQSYAVAISNKTLVMTGLSAGNDNNVAYVNSSGAINVLQTPITQVNLQNSTYRKYAFEGVEYRFEPSVSSSSTSVLFSASGLPSWLKLNSSNGLLYGTPTSADVNKSHTVTVTAKENKTHSISDSISIHFSVEEAFSIANKNYNVYQASDGALFLVATSGSEVYKVIDDGGVRQVIMSSTAELNGSGATLQTNYSVSFEDKNLDGLTDLVISGAPGAGLDSWMINNVNGNYHDVVIINQPIRHDLDHGPDTLPSAADNPLAGANDSLVVGSIPAEFGVKPSGSATYNIPIMVAPGSGGLVPQLSLAYDSHGGNGYVGVGWNIQGLSLIHHCQENREQEGVVVPGKFWEFKYCLNGKKLFWDEASQRYSTEDKTSLNIQRNGDEFTEYHTNGSRTVYSKIRNSKFLVQKQVDAAGNYIEFVYDNLPDEDPRLSRVLYTGNENNNSQPLNAIFFEYENRDDPIFKRGSFEVLNKTTRLKRVTSRVNTTTSATGGDELRTYELLYKYANATGRSLVESIEVCRDGSCLPKTTFNWQEGDILFSSVNQFGSGSAFGNDKYGNTWGYQYLDFDGDGITDYWKNKNDTGSSSDDLIIIKGGHPLTQLEVKSNYLNSNFRLSTSIIDYNNDGKDEVMYKDALNWYIIPAKQVSPTRFHDFDNPINTQMPAFSNQVGSVTNHKVYPADHNGDGYPDIVYIKDDKIWIRYNLKIDLDNANGQALFSDPVELPLLGLTDPSGLPGYGLPIPTEEDQDQRNAREEKLAYFLLKFEKFFRPIDFDGDGISEYVIYMPSSVANTQDGYVSSGAWLLYKKRTNANSDTINSYNDFVYVGHLAGLNALDNDDIEFVDLNQDGRLDAVSIGREPTSVTLSHAYRNGYLHSAVNFGSESPWIFQIRNLSFFSGLTQSTYDLSDYFKEIREKANYRFVDYNSDGYLDFIHESEYNSNSYIRYFDGTNFSDSIQLPINANNLKDRNWVDVNGDGLVDYTYFEGRMYYQLSLGGKRDLINTITDGSNTKRIIEYSTDVHTADDDAKSKVWGNGSQVKDVRGSIYLVESTRKMSGDLTTCGVTDCYEFMDFEYTGLKAQVDRGILGYRKFKVTDHIQNRTIDNEYRLDFPHTGKLISRTTTHGYNSDQFKETTNVTYATNSIGRSYASQTTTQTWDKNFPISSTLVVNSNVDEFARPGKVVSTITDSVSNDVFTTTEEVTYGFLQFYGGRPSKRVTKYDRTGETQIKQVAEFDYFAATGLLKSKTIDPTSDQGTSGANELNQNYGLTETYSRDDFGNVTSTTISGDDGIQRYAEVEYDLSGRFAEKQRAYPNYPDITDVIETSTAYHPIFGTKTSQTSANGQTTHFGYSRLGRLNFEYAPNGTTTTTKQTFCSVAGDCPTRAFFKEEITNSHGPDSVIYFDDMGRKVLEKTEMLACHNMASLANVCSDGADVKWVYKLYAYNNKGFKTVESRPYFEGELPAVTNFNTLFLAEGYATFESDSRGRAITEYRADRSKWTTSYNGLTSTITNPANNTTTKKVNVVGELVEMIDADGQKVEYAYDALGSLRLVRRSHSTISGSSGFIDTVIESDHLGRKVSMNDPDKGLVEYRYNSVGEMIWQKDNKGQVSEFDFDSMGRQIESRAYTDYDNLVLDHHTRTFYDTAVNGLGLVSEEEDLLNGIIQTYSYNVMSQVTRTKTTYSNGREFYSDVVYDDLFRVKETYDASHERAGIAYEYYDNYLVKKTDLQSGLGLWKFLEADALGNIRIFENGNGVVNYQQHNQNDGSLEYIMALRNNYTDIQHNLYNFDNLGNLEYRDDIVVGMKEFFNYDTLNRVDDWRVEYTQGMLNQVQTFDVNYDHLGNISDKTGMGNYTYGETICGVKAGPHAVTTAGSNTYCYDDNGNMVSGGGRNAIVYNTNDKPTLIQTSKNHQIEYQYGLGGSRFKRVDTAADGTVKETLYVGNVEYISENGALTKVLRHLEGVALETFIPQSGARKLEFLHRDHLGSVELITDITGTTVSKFSYDPWGNRRDDTTYVTTSFGAIDSSLSMAVEDFRRGYTGHEHIDEAGLIHMGGRVFDPRLARFLSADPFVKTTENLQSFNRYTYVSNNPLNRTDPSGYFEAELSFGYSSSGNYYAGYQSSTGFDNFNTAESLLRDQEILTSYYSTEQGLNWVAWDAHGNPSGQYLYQEKYRGQDVFLLDGTITLLGNVVGVVKAKVAGGHPMNPFTEREVTIKQQNEAWDEVVINTASLGQAFWTRRLGSAIVQATKYLDSMTPSGAKVHHGKHSTAIGSDEATMGNFEQAIDTGLGHNVIVHGSRPDYDEIGGTFVVDGLHTNSQQIADAVSSNPNYIAGTPVCLSSCWSGSNGTAQEVASLLQTTVNAPTRPTRFNQATSQWEQMTDQQMIYFGHSDLLHIKPEMKQFKPLSE</sequence>
<comment type="caution">
    <text evidence="5">The sequence shown here is derived from an EMBL/GenBank/DDBJ whole genome shotgun (WGS) entry which is preliminary data.</text>
</comment>
<dbReference type="InterPro" id="IPR013783">
    <property type="entry name" value="Ig-like_fold"/>
</dbReference>
<dbReference type="SUPFAM" id="SSF49313">
    <property type="entry name" value="Cadherin-like"/>
    <property type="match status" value="1"/>
</dbReference>
<name>A0A545TCK5_9GAMM</name>
<dbReference type="InterPro" id="IPR050708">
    <property type="entry name" value="T6SS_VgrG/RHS"/>
</dbReference>